<dbReference type="Proteomes" id="UP000799421">
    <property type="component" value="Unassembled WGS sequence"/>
</dbReference>
<sequence>MAPPSQLSIATSSLNRLVKEEASYHKECEAQKARLAKMEKGGSDDENAEYLLKQERKALEETQALFPQMKQKIQEALSKLETQLEDDKGPGDQSSPEEITKAKEAIAGALKALRETS</sequence>
<dbReference type="SUPFAM" id="SSF46988">
    <property type="entry name" value="Tubulin chaperone cofactor A"/>
    <property type="match status" value="1"/>
</dbReference>
<dbReference type="Pfam" id="PF02970">
    <property type="entry name" value="TBCA"/>
    <property type="match status" value="1"/>
</dbReference>
<feature type="region of interest" description="Disordered" evidence="4">
    <location>
        <begin position="80"/>
        <end position="117"/>
    </location>
</feature>
<organism evidence="5 6">
    <name type="scientific">Piedraia hortae CBS 480.64</name>
    <dbReference type="NCBI Taxonomy" id="1314780"/>
    <lineage>
        <taxon>Eukaryota</taxon>
        <taxon>Fungi</taxon>
        <taxon>Dikarya</taxon>
        <taxon>Ascomycota</taxon>
        <taxon>Pezizomycotina</taxon>
        <taxon>Dothideomycetes</taxon>
        <taxon>Dothideomycetidae</taxon>
        <taxon>Capnodiales</taxon>
        <taxon>Piedraiaceae</taxon>
        <taxon>Piedraia</taxon>
    </lineage>
</organism>
<keyword evidence="3" id="KW-0206">Cytoskeleton</keyword>
<dbReference type="EMBL" id="MU005963">
    <property type="protein sequence ID" value="KAF2862981.1"/>
    <property type="molecule type" value="Genomic_DNA"/>
</dbReference>
<comment type="similarity">
    <text evidence="1 3">Belongs to the TBCA family.</text>
</comment>
<evidence type="ECO:0000256" key="3">
    <source>
        <dbReference type="RuleBase" id="RU364030"/>
    </source>
</evidence>
<gene>
    <name evidence="5" type="ORF">K470DRAFT_154798</name>
</gene>
<dbReference type="GO" id="GO:0007023">
    <property type="term" value="P:post-chaperonin tubulin folding pathway"/>
    <property type="evidence" value="ECO:0007669"/>
    <property type="project" value="UniProtKB-UniRule"/>
</dbReference>
<dbReference type="PANTHER" id="PTHR21500:SF0">
    <property type="entry name" value="TUBULIN-SPECIFIC CHAPERONE A"/>
    <property type="match status" value="1"/>
</dbReference>
<evidence type="ECO:0000256" key="1">
    <source>
        <dbReference type="ARBA" id="ARBA00006806"/>
    </source>
</evidence>
<dbReference type="OrthoDB" id="296187at2759"/>
<name>A0A6A7C652_9PEZI</name>
<evidence type="ECO:0000313" key="6">
    <source>
        <dbReference type="Proteomes" id="UP000799421"/>
    </source>
</evidence>
<evidence type="ECO:0000256" key="4">
    <source>
        <dbReference type="SAM" id="MobiDB-lite"/>
    </source>
</evidence>
<protein>
    <recommendedName>
        <fullName evidence="3">Tubulin-specific chaperone A</fullName>
    </recommendedName>
</protein>
<dbReference type="GO" id="GO:0007021">
    <property type="term" value="P:tubulin complex assembly"/>
    <property type="evidence" value="ECO:0007669"/>
    <property type="project" value="UniProtKB-UniRule"/>
</dbReference>
<keyword evidence="3" id="KW-0963">Cytoplasm</keyword>
<dbReference type="AlphaFoldDB" id="A0A6A7C652"/>
<comment type="subcellular location">
    <subcellularLocation>
        <location evidence="3">Cytoplasm</location>
        <location evidence="3">Cytoskeleton</location>
    </subcellularLocation>
</comment>
<keyword evidence="2 3" id="KW-0143">Chaperone</keyword>
<dbReference type="GO" id="GO:0005874">
    <property type="term" value="C:microtubule"/>
    <property type="evidence" value="ECO:0007669"/>
    <property type="project" value="UniProtKB-KW"/>
</dbReference>
<dbReference type="GO" id="GO:0005829">
    <property type="term" value="C:cytosol"/>
    <property type="evidence" value="ECO:0007669"/>
    <property type="project" value="TreeGrafter"/>
</dbReference>
<comment type="subunit">
    <text evidence="3">Supercomplex made of cofactors A to E. Cofactors A and D function by capturing and stabilizing tubulin in a quasi-native conformation. Cofactor E binds to the cofactor D-tubulin complex; interaction with cofactor C then causes the release of tubulin polypeptides that are committed to the native state.</text>
</comment>
<dbReference type="InterPro" id="IPR004226">
    <property type="entry name" value="TBCA"/>
</dbReference>
<keyword evidence="3" id="KW-0493">Microtubule</keyword>
<dbReference type="InterPro" id="IPR036126">
    <property type="entry name" value="TBCA_sf"/>
</dbReference>
<dbReference type="PANTHER" id="PTHR21500">
    <property type="entry name" value="TUBULIN-SPECIFIC CHAPERONE A"/>
    <property type="match status" value="1"/>
</dbReference>
<evidence type="ECO:0000313" key="5">
    <source>
        <dbReference type="EMBL" id="KAF2862981.1"/>
    </source>
</evidence>
<dbReference type="Gene3D" id="1.20.58.90">
    <property type="match status" value="1"/>
</dbReference>
<keyword evidence="6" id="KW-1185">Reference proteome</keyword>
<evidence type="ECO:0000256" key="2">
    <source>
        <dbReference type="ARBA" id="ARBA00023186"/>
    </source>
</evidence>
<proteinExistence type="inferred from homology"/>
<accession>A0A6A7C652</accession>
<reference evidence="5" key="1">
    <citation type="journal article" date="2020" name="Stud. Mycol.">
        <title>101 Dothideomycetes genomes: a test case for predicting lifestyles and emergence of pathogens.</title>
        <authorList>
            <person name="Haridas S."/>
            <person name="Albert R."/>
            <person name="Binder M."/>
            <person name="Bloem J."/>
            <person name="Labutti K."/>
            <person name="Salamov A."/>
            <person name="Andreopoulos B."/>
            <person name="Baker S."/>
            <person name="Barry K."/>
            <person name="Bills G."/>
            <person name="Bluhm B."/>
            <person name="Cannon C."/>
            <person name="Castanera R."/>
            <person name="Culley D."/>
            <person name="Daum C."/>
            <person name="Ezra D."/>
            <person name="Gonzalez J."/>
            <person name="Henrissat B."/>
            <person name="Kuo A."/>
            <person name="Liang C."/>
            <person name="Lipzen A."/>
            <person name="Lutzoni F."/>
            <person name="Magnuson J."/>
            <person name="Mondo S."/>
            <person name="Nolan M."/>
            <person name="Ohm R."/>
            <person name="Pangilinan J."/>
            <person name="Park H.-J."/>
            <person name="Ramirez L."/>
            <person name="Alfaro M."/>
            <person name="Sun H."/>
            <person name="Tritt A."/>
            <person name="Yoshinaga Y."/>
            <person name="Zwiers L.-H."/>
            <person name="Turgeon B."/>
            <person name="Goodwin S."/>
            <person name="Spatafora J."/>
            <person name="Crous P."/>
            <person name="Grigoriev I."/>
        </authorList>
    </citation>
    <scope>NUCLEOTIDE SEQUENCE</scope>
    <source>
        <strain evidence="5">CBS 480.64</strain>
    </source>
</reference>
<dbReference type="GO" id="GO:0048487">
    <property type="term" value="F:beta-tubulin binding"/>
    <property type="evidence" value="ECO:0007669"/>
    <property type="project" value="InterPro"/>
</dbReference>